<sequence>MSNPNEFTVPVCTRQSFGIELEFLVAYLPDNVPDPNEAEAHALPPLLRINETNYEATTRILGSIRSTLRANGIPVAEPIYDLAAAEAALMDESPSRLHNKNKWSVALDGSVQEKFMEKYKWQPIEIQSPALWVSDESFREIEYVTNLLTYSYRLRVNPTCGFHVHVGNGTDFFTGETIKRLGMFLWVADPMLSRLHAPWRRVHSYSSSIRYHSRLACEGITVNDVKKDFESWYANDDPIAITKFSDTTREEVAFGSVAKWEAYAKWRNQVGPFMTIKTDIDKAPPEHLSTEQSSDSEPPYLPSWEQVEALGRHLREQDGKFNVPPEDHTLHRNIGWIRWDAFQGDAVVEHVYALCQEHFGTTDIAQLATNDQIQLVILAECAFLYGRDINEIDDSMFQVVLLASASYFEAARYGFRYNATTEKYDLASSTVGPILWKPRPNKEERIDSPSILKKWQNIAERMEPDDDPDNNGDRLSLSEYNEAIQTNEGISDLFDKFRASAGSISPLDEKNLPSPPATANSIGLPVSPNAPEPDSSPLDSNPEPLPTEQSTGGPSTAGQSDSSSVNPLTRFPKEHDYSFPDPSSPYSPFPQYVDDFTPSEEDQAASAAPWLDKIRPHDADEITALYQSEINKYVGIPDAMWDRIGWIPSILHATPDPAGPHAKDAPIFGRAYRNHASSQTLKVRPVTSSVEGLANLASCDSAMAVATLLQGPFGRRLNYNFRSYSAEQLKDDRQDGAFSANTRTVEFREAGGSLDAAWVATWARIATGIVRFARRASPLDFLVVLDKLLEQEERDLATREAKIKGTYDPADYDGEERYDICDLLDDMGLFPEALYVWQREQQQGPPR</sequence>
<evidence type="ECO:0000313" key="3">
    <source>
        <dbReference type="Proteomes" id="UP001369815"/>
    </source>
</evidence>
<dbReference type="AlphaFoldDB" id="A0AAX6MP05"/>
<reference evidence="2 3" key="1">
    <citation type="journal article" date="2024" name="Front Chem Biol">
        <title>Unveiling the potential of Daldinia eschscholtzii MFLUCC 19-0629 through bioactivity and bioinformatics studies for enhanced sustainable agriculture production.</title>
        <authorList>
            <person name="Brooks S."/>
            <person name="Weaver J.A."/>
            <person name="Klomchit A."/>
            <person name="Alharthi S.A."/>
            <person name="Onlamun T."/>
            <person name="Nurani R."/>
            <person name="Vong T.K."/>
            <person name="Alberti F."/>
            <person name="Greco C."/>
        </authorList>
    </citation>
    <scope>NUCLEOTIDE SEQUENCE [LARGE SCALE GENOMIC DNA]</scope>
    <source>
        <strain evidence="2">MFLUCC 19-0629</strain>
    </source>
</reference>
<dbReference type="EMBL" id="JBANMG010000004">
    <property type="protein sequence ID" value="KAK6954224.1"/>
    <property type="molecule type" value="Genomic_DNA"/>
</dbReference>
<dbReference type="InterPro" id="IPR022025">
    <property type="entry name" value="Amidoligase_2"/>
</dbReference>
<evidence type="ECO:0008006" key="4">
    <source>
        <dbReference type="Google" id="ProtNLM"/>
    </source>
</evidence>
<evidence type="ECO:0000313" key="2">
    <source>
        <dbReference type="EMBL" id="KAK6954224.1"/>
    </source>
</evidence>
<keyword evidence="3" id="KW-1185">Reference proteome</keyword>
<evidence type="ECO:0000256" key="1">
    <source>
        <dbReference type="SAM" id="MobiDB-lite"/>
    </source>
</evidence>
<dbReference type="PANTHER" id="PTHR36847:SF1">
    <property type="entry name" value="AMIDOLIGASE ENZYME"/>
    <property type="match status" value="1"/>
</dbReference>
<proteinExistence type="predicted"/>
<feature type="compositionally biased region" description="Polar residues" evidence="1">
    <location>
        <begin position="547"/>
        <end position="567"/>
    </location>
</feature>
<accession>A0AAX6MP05</accession>
<comment type="caution">
    <text evidence="2">The sequence shown here is derived from an EMBL/GenBank/DDBJ whole genome shotgun (WGS) entry which is preliminary data.</text>
</comment>
<protein>
    <recommendedName>
        <fullName evidence="4">Amidoligase enzyme</fullName>
    </recommendedName>
</protein>
<dbReference type="PANTHER" id="PTHR36847">
    <property type="entry name" value="AMIDOLIGASE ENZYME"/>
    <property type="match status" value="1"/>
</dbReference>
<dbReference type="Proteomes" id="UP001369815">
    <property type="component" value="Unassembled WGS sequence"/>
</dbReference>
<gene>
    <name evidence="2" type="ORF">Daesc_004190</name>
</gene>
<name>A0AAX6MP05_9PEZI</name>
<dbReference type="Pfam" id="PF12224">
    <property type="entry name" value="Amidoligase_2"/>
    <property type="match status" value="1"/>
</dbReference>
<feature type="region of interest" description="Disordered" evidence="1">
    <location>
        <begin position="504"/>
        <end position="612"/>
    </location>
</feature>
<organism evidence="2 3">
    <name type="scientific">Daldinia eschscholtzii</name>
    <dbReference type="NCBI Taxonomy" id="292717"/>
    <lineage>
        <taxon>Eukaryota</taxon>
        <taxon>Fungi</taxon>
        <taxon>Dikarya</taxon>
        <taxon>Ascomycota</taxon>
        <taxon>Pezizomycotina</taxon>
        <taxon>Sordariomycetes</taxon>
        <taxon>Xylariomycetidae</taxon>
        <taxon>Xylariales</taxon>
        <taxon>Hypoxylaceae</taxon>
        <taxon>Daldinia</taxon>
    </lineage>
</organism>